<protein>
    <submittedName>
        <fullName evidence="5">SDR family oxidoreductase</fullName>
    </submittedName>
</protein>
<dbReference type="EMBL" id="BAAANS010000044">
    <property type="protein sequence ID" value="GAA2112879.1"/>
    <property type="molecule type" value="Genomic_DNA"/>
</dbReference>
<organism evidence="5 6">
    <name type="scientific">Kitasatospora saccharophila</name>
    <dbReference type="NCBI Taxonomy" id="407973"/>
    <lineage>
        <taxon>Bacteria</taxon>
        <taxon>Bacillati</taxon>
        <taxon>Actinomycetota</taxon>
        <taxon>Actinomycetes</taxon>
        <taxon>Kitasatosporales</taxon>
        <taxon>Streptomycetaceae</taxon>
        <taxon>Kitasatospora</taxon>
    </lineage>
</organism>
<evidence type="ECO:0000313" key="5">
    <source>
        <dbReference type="EMBL" id="GAA2112879.1"/>
    </source>
</evidence>
<feature type="region of interest" description="Disordered" evidence="3">
    <location>
        <begin position="265"/>
        <end position="303"/>
    </location>
</feature>
<dbReference type="RefSeq" id="WP_344555889.1">
    <property type="nucleotide sequence ID" value="NZ_BAAANS010000044.1"/>
</dbReference>
<dbReference type="PRINTS" id="PR00081">
    <property type="entry name" value="GDHRDH"/>
</dbReference>
<evidence type="ECO:0000256" key="2">
    <source>
        <dbReference type="ARBA" id="ARBA00023002"/>
    </source>
</evidence>
<reference evidence="6" key="1">
    <citation type="journal article" date="2019" name="Int. J. Syst. Evol. Microbiol.">
        <title>The Global Catalogue of Microorganisms (GCM) 10K type strain sequencing project: providing services to taxonomists for standard genome sequencing and annotation.</title>
        <authorList>
            <consortium name="The Broad Institute Genomics Platform"/>
            <consortium name="The Broad Institute Genome Sequencing Center for Infectious Disease"/>
            <person name="Wu L."/>
            <person name="Ma J."/>
        </authorList>
    </citation>
    <scope>NUCLEOTIDE SEQUENCE [LARGE SCALE GENOMIC DNA]</scope>
    <source>
        <strain evidence="6">JCM 14559</strain>
    </source>
</reference>
<accession>A0ABP5J7Y2</accession>
<evidence type="ECO:0000259" key="4">
    <source>
        <dbReference type="SMART" id="SM00822"/>
    </source>
</evidence>
<feature type="domain" description="Ketoreductase" evidence="4">
    <location>
        <begin position="7"/>
        <end position="193"/>
    </location>
</feature>
<dbReference type="PANTHER" id="PTHR44196:SF1">
    <property type="entry name" value="DEHYDROGENASE_REDUCTASE SDR FAMILY MEMBER 7B"/>
    <property type="match status" value="1"/>
</dbReference>
<comment type="similarity">
    <text evidence="1">Belongs to the short-chain dehydrogenases/reductases (SDR) family.</text>
</comment>
<keyword evidence="6" id="KW-1185">Reference proteome</keyword>
<feature type="compositionally biased region" description="Basic and acidic residues" evidence="3">
    <location>
        <begin position="285"/>
        <end position="302"/>
    </location>
</feature>
<dbReference type="SMART" id="SM00822">
    <property type="entry name" value="PKS_KR"/>
    <property type="match status" value="1"/>
</dbReference>
<dbReference type="InterPro" id="IPR036291">
    <property type="entry name" value="NAD(P)-bd_dom_sf"/>
</dbReference>
<gene>
    <name evidence="5" type="ORF">GCM10009759_56080</name>
</gene>
<keyword evidence="2" id="KW-0560">Oxidoreductase</keyword>
<name>A0ABP5J7Y2_9ACTN</name>
<evidence type="ECO:0000256" key="3">
    <source>
        <dbReference type="SAM" id="MobiDB-lite"/>
    </source>
</evidence>
<dbReference type="Proteomes" id="UP001500897">
    <property type="component" value="Unassembled WGS sequence"/>
</dbReference>
<comment type="caution">
    <text evidence="5">The sequence shown here is derived from an EMBL/GenBank/DDBJ whole genome shotgun (WGS) entry which is preliminary data.</text>
</comment>
<dbReference type="Pfam" id="PF00106">
    <property type="entry name" value="adh_short"/>
    <property type="match status" value="1"/>
</dbReference>
<dbReference type="SUPFAM" id="SSF51735">
    <property type="entry name" value="NAD(P)-binding Rossmann-fold domains"/>
    <property type="match status" value="1"/>
</dbReference>
<dbReference type="PANTHER" id="PTHR44196">
    <property type="entry name" value="DEHYDROGENASE/REDUCTASE SDR FAMILY MEMBER 7B"/>
    <property type="match status" value="1"/>
</dbReference>
<dbReference type="InterPro" id="IPR057326">
    <property type="entry name" value="KR_dom"/>
</dbReference>
<dbReference type="InterPro" id="IPR020904">
    <property type="entry name" value="Sc_DH/Rdtase_CS"/>
</dbReference>
<dbReference type="Gene3D" id="3.40.50.720">
    <property type="entry name" value="NAD(P)-binding Rossmann-like Domain"/>
    <property type="match status" value="1"/>
</dbReference>
<dbReference type="NCBIfam" id="NF005495">
    <property type="entry name" value="PRK07109.1"/>
    <property type="match status" value="1"/>
</dbReference>
<proteinExistence type="inferred from homology"/>
<evidence type="ECO:0000256" key="1">
    <source>
        <dbReference type="ARBA" id="ARBA00006484"/>
    </source>
</evidence>
<sequence length="339" mass="36453">MAPTEPRTVVVTGASAGVGRAVARAFAARGDRLALLARGRAGLDAAVEEARDMGARAMAVPVDLADPDAVERAAESVERELGPIDVWVNAALASVFAPFTEITPADFRRVTEVSYLGYVYATRAALRRMLPRDRGCVVQVGSAIAYRGIPLQSAYSGAKHALQGWNEAVRCELLHRGTAVRTTMVQLPAVNTPQFDWVRSRLPRTGRPVAPVYQPEPIARAILYAADHPGRREYRVGASTVLTVLANGLAPGLLDRYLARTGYDAQQTDAPRPPDQPDNLWAPLDDQRDHGAHGRFDDEAKPRSLQAWADRHRVPLAAAGSAVLLLAAGAARRGRAARG</sequence>
<evidence type="ECO:0000313" key="6">
    <source>
        <dbReference type="Proteomes" id="UP001500897"/>
    </source>
</evidence>
<dbReference type="PROSITE" id="PS00061">
    <property type="entry name" value="ADH_SHORT"/>
    <property type="match status" value="1"/>
</dbReference>
<dbReference type="InterPro" id="IPR002347">
    <property type="entry name" value="SDR_fam"/>
</dbReference>